<reference evidence="6" key="1">
    <citation type="submission" date="2017-06" db="EMBL/GenBank/DDBJ databases">
        <authorList>
            <person name="Varghese N."/>
            <person name="Submissions S."/>
        </authorList>
    </citation>
    <scope>NUCLEOTIDE SEQUENCE [LARGE SCALE GENOMIC DNA]</scope>
    <source>
        <strain evidence="6">Ca-68</strain>
    </source>
</reference>
<dbReference type="EMBL" id="FZOA01000007">
    <property type="protein sequence ID" value="SNR94820.1"/>
    <property type="molecule type" value="Genomic_DNA"/>
</dbReference>
<dbReference type="CDD" id="cd02526">
    <property type="entry name" value="GT2_RfbF_like"/>
    <property type="match status" value="1"/>
</dbReference>
<evidence type="ECO:0000256" key="3">
    <source>
        <dbReference type="ARBA" id="ARBA00022679"/>
    </source>
</evidence>
<dbReference type="RefSeq" id="WP_089375996.1">
    <property type="nucleotide sequence ID" value="NZ_FZOA01000007.1"/>
</dbReference>
<comment type="similarity">
    <text evidence="1">Belongs to the glycosyltransferase 2 family.</text>
</comment>
<feature type="domain" description="Glycosyltransferase 2-like" evidence="4">
    <location>
        <begin position="13"/>
        <end position="145"/>
    </location>
</feature>
<gene>
    <name evidence="5" type="ORF">SAMN05192560_1917</name>
</gene>
<sequence>MIHPTSAKSPVCAVIITYHPDANFISRLNTIIAQVSHVVIVDNGSLPEEIHHLDAQEHTTLIRNNENLGIATALNIGVRKSIEYGYEYTLLFDQDSQPFPQCAGALYSILTAIPDKESAAIICSAYQYHLPKKKKNKQANAPYKEVRRAITSGSLISNRIFTDLGEFRDDFFIDYVDIEYCFRLRKHGYKIYKSVEHLMQHKIGFPTSHRFFWHKFSLHNHNPIRRYYMARNQIITERLFPEYAKGFWLRKAISRYIVWCFQIIFYEENKQKKLRAVTRGTTDALCRIYDNQRAQL</sequence>
<evidence type="ECO:0000259" key="4">
    <source>
        <dbReference type="Pfam" id="PF00535"/>
    </source>
</evidence>
<dbReference type="PANTHER" id="PTHR43179:SF12">
    <property type="entry name" value="GALACTOFURANOSYLTRANSFERASE GLFT2"/>
    <property type="match status" value="1"/>
</dbReference>
<dbReference type="Gene3D" id="3.90.550.10">
    <property type="entry name" value="Spore Coat Polysaccharide Biosynthesis Protein SpsA, Chain A"/>
    <property type="match status" value="1"/>
</dbReference>
<evidence type="ECO:0000313" key="6">
    <source>
        <dbReference type="Proteomes" id="UP000198305"/>
    </source>
</evidence>
<accession>A0A239AGZ8</accession>
<keyword evidence="2" id="KW-0328">Glycosyltransferase</keyword>
<protein>
    <submittedName>
        <fullName evidence="5">Rhamnosyltransferase</fullName>
    </submittedName>
</protein>
<proteinExistence type="inferred from homology"/>
<evidence type="ECO:0000313" key="5">
    <source>
        <dbReference type="EMBL" id="SNR94820.1"/>
    </source>
</evidence>
<dbReference type="PANTHER" id="PTHR43179">
    <property type="entry name" value="RHAMNOSYLTRANSFERASE WBBL"/>
    <property type="match status" value="1"/>
</dbReference>
<dbReference type="OrthoDB" id="9771846at2"/>
<organism evidence="5 6">
    <name type="scientific">Methylobacillus rhizosphaerae</name>
    <dbReference type="NCBI Taxonomy" id="551994"/>
    <lineage>
        <taxon>Bacteria</taxon>
        <taxon>Pseudomonadati</taxon>
        <taxon>Pseudomonadota</taxon>
        <taxon>Betaproteobacteria</taxon>
        <taxon>Nitrosomonadales</taxon>
        <taxon>Methylophilaceae</taxon>
        <taxon>Methylobacillus</taxon>
    </lineage>
</organism>
<dbReference type="InterPro" id="IPR001173">
    <property type="entry name" value="Glyco_trans_2-like"/>
</dbReference>
<dbReference type="InterPro" id="IPR029044">
    <property type="entry name" value="Nucleotide-diphossugar_trans"/>
</dbReference>
<dbReference type="AlphaFoldDB" id="A0A239AGZ8"/>
<evidence type="ECO:0000256" key="1">
    <source>
        <dbReference type="ARBA" id="ARBA00006739"/>
    </source>
</evidence>
<dbReference type="SUPFAM" id="SSF53448">
    <property type="entry name" value="Nucleotide-diphospho-sugar transferases"/>
    <property type="match status" value="1"/>
</dbReference>
<keyword evidence="6" id="KW-1185">Reference proteome</keyword>
<dbReference type="Proteomes" id="UP000198305">
    <property type="component" value="Unassembled WGS sequence"/>
</dbReference>
<evidence type="ECO:0000256" key="2">
    <source>
        <dbReference type="ARBA" id="ARBA00022676"/>
    </source>
</evidence>
<name>A0A239AGZ8_9PROT</name>
<keyword evidence="3 5" id="KW-0808">Transferase</keyword>
<dbReference type="GO" id="GO:0016757">
    <property type="term" value="F:glycosyltransferase activity"/>
    <property type="evidence" value="ECO:0007669"/>
    <property type="project" value="UniProtKB-KW"/>
</dbReference>
<dbReference type="Pfam" id="PF00535">
    <property type="entry name" value="Glycos_transf_2"/>
    <property type="match status" value="1"/>
</dbReference>